<protein>
    <submittedName>
        <fullName evidence="1">Uncharacterized protein</fullName>
    </submittedName>
</protein>
<dbReference type="EMBL" id="WVTB01000050">
    <property type="protein sequence ID" value="KAF3804281.1"/>
    <property type="molecule type" value="Genomic_DNA"/>
</dbReference>
<dbReference type="AlphaFoldDB" id="A0A8H4CI33"/>
<reference evidence="1" key="2">
    <citation type="submission" date="2020-03" db="EMBL/GenBank/DDBJ databases">
        <authorList>
            <person name="Fu F.-F."/>
            <person name="Chen J."/>
        </authorList>
    </citation>
    <scope>NUCLEOTIDE SEQUENCE</scope>
    <source>
        <strain evidence="1">Lc1</strain>
    </source>
</reference>
<evidence type="ECO:0000313" key="2">
    <source>
        <dbReference type="Proteomes" id="UP000613401"/>
    </source>
</evidence>
<reference evidence="1" key="1">
    <citation type="journal article" date="2020" name="Phytopathology">
        <title>Genome sequence and comparative analysis of Colletotrichum gloeosporioides isolated from Liriodendron leaves.</title>
        <authorList>
            <person name="Fu F.F."/>
            <person name="Hao Z."/>
            <person name="Wang P."/>
            <person name="Lu Y."/>
            <person name="Xue L.J."/>
            <person name="Wei G."/>
            <person name="Tian Y."/>
            <person name="Baishi H."/>
            <person name="Xu H."/>
            <person name="Shi J."/>
            <person name="Cheng T."/>
            <person name="Wang G."/>
            <person name="Yi Y."/>
            <person name="Chen J."/>
        </authorList>
    </citation>
    <scope>NUCLEOTIDE SEQUENCE</scope>
    <source>
        <strain evidence="1">Lc1</strain>
    </source>
</reference>
<comment type="caution">
    <text evidence="1">The sequence shown here is derived from an EMBL/GenBank/DDBJ whole genome shotgun (WGS) entry which is preliminary data.</text>
</comment>
<name>A0A8H4CI33_COLGL</name>
<accession>A0A8H4CI33</accession>
<dbReference type="Proteomes" id="UP000613401">
    <property type="component" value="Unassembled WGS sequence"/>
</dbReference>
<dbReference type="GeneID" id="69007804"/>
<sequence length="526" mass="58683">MKSSLGPNQGPDFWILYTQRLELLQRVTVFMAHVDALEAAASEAHRQIVNFEDWATDLKPHKYYPTRFLALVELEHIARRCAFSETSAPSAILQAKLQFNYSNFGREYLDDGIRVDHQRMRLTMAELYCSGLENNSVWDPVLGGTNAGLSYRDSTLLFPYRSRDNMLRIFDCPSNHVNMADNGLFLPPSVSRAIKEGVLAIVPDLGMEPPSDIDQTQTELFEKRFNDWLDQNVQDYQLIVINVAHPLAQDTYPKPIAEMTSSFNEMEIDHENPTSAPSPALPAVGHTIQSTEPISERAVRKARGRRGLAKMIQNREKKIGAAAIRTPRPEMNAHEKLEKALAHLSQTFKDAFSAGFSFENARPLQAGVSDNLCRSLGLDGLQSDRVSLAKFARTLMSEANNLKYSYSRHSQNLDGRRKDFFVKLSKTLVTRVIGGGTLQKNIRKNPIHASTCDVMLEALIQARLAYLRMDIKDDGGTSGSAEGTYTRKATSLIKAVDEWISTVQSGATKPLPEVLDLAEAIGQAVI</sequence>
<evidence type="ECO:0000313" key="1">
    <source>
        <dbReference type="EMBL" id="KAF3804281.1"/>
    </source>
</evidence>
<organism evidence="1 2">
    <name type="scientific">Colletotrichum gloeosporioides</name>
    <name type="common">Anthracnose fungus</name>
    <name type="synonym">Glomerella cingulata</name>
    <dbReference type="NCBI Taxonomy" id="474922"/>
    <lineage>
        <taxon>Eukaryota</taxon>
        <taxon>Fungi</taxon>
        <taxon>Dikarya</taxon>
        <taxon>Ascomycota</taxon>
        <taxon>Pezizomycotina</taxon>
        <taxon>Sordariomycetes</taxon>
        <taxon>Hypocreomycetidae</taxon>
        <taxon>Glomerellales</taxon>
        <taxon>Glomerellaceae</taxon>
        <taxon>Colletotrichum</taxon>
        <taxon>Colletotrichum gloeosporioides species complex</taxon>
    </lineage>
</organism>
<proteinExistence type="predicted"/>
<gene>
    <name evidence="1" type="ORF">GCG54_00000632</name>
</gene>
<dbReference type="RefSeq" id="XP_045263440.1">
    <property type="nucleotide sequence ID" value="XM_045400767.1"/>
</dbReference>
<keyword evidence="2" id="KW-1185">Reference proteome</keyword>